<evidence type="ECO:0000256" key="1">
    <source>
        <dbReference type="SAM" id="MobiDB-lite"/>
    </source>
</evidence>
<feature type="transmembrane region" description="Helical" evidence="2">
    <location>
        <begin position="117"/>
        <end position="135"/>
    </location>
</feature>
<organism evidence="3 4">
    <name type="scientific">Williamsia serinedens</name>
    <dbReference type="NCBI Taxonomy" id="391736"/>
    <lineage>
        <taxon>Bacteria</taxon>
        <taxon>Bacillati</taxon>
        <taxon>Actinomycetota</taxon>
        <taxon>Actinomycetes</taxon>
        <taxon>Mycobacteriales</taxon>
        <taxon>Nocardiaceae</taxon>
        <taxon>Williamsia</taxon>
    </lineage>
</organism>
<evidence type="ECO:0008006" key="5">
    <source>
        <dbReference type="Google" id="ProtNLM"/>
    </source>
</evidence>
<keyword evidence="2" id="KW-0472">Membrane</keyword>
<feature type="compositionally biased region" description="Basic and acidic residues" evidence="1">
    <location>
        <begin position="321"/>
        <end position="342"/>
    </location>
</feature>
<dbReference type="EMBL" id="JAMTCG010000002">
    <property type="protein sequence ID" value="MCP2159567.1"/>
    <property type="molecule type" value="Genomic_DNA"/>
</dbReference>
<evidence type="ECO:0000256" key="2">
    <source>
        <dbReference type="SAM" id="Phobius"/>
    </source>
</evidence>
<feature type="transmembrane region" description="Helical" evidence="2">
    <location>
        <begin position="147"/>
        <end position="167"/>
    </location>
</feature>
<dbReference type="RefSeq" id="WP_253653202.1">
    <property type="nucleotide sequence ID" value="NZ_BAAAOE010000001.1"/>
</dbReference>
<gene>
    <name evidence="3" type="ORF">LX12_000746</name>
</gene>
<evidence type="ECO:0000313" key="3">
    <source>
        <dbReference type="EMBL" id="MCP2159567.1"/>
    </source>
</evidence>
<reference evidence="3 4" key="1">
    <citation type="submission" date="2022-06" db="EMBL/GenBank/DDBJ databases">
        <title>Genomic Encyclopedia of Archaeal and Bacterial Type Strains, Phase II (KMG-II): from individual species to whole genera.</title>
        <authorList>
            <person name="Goeker M."/>
        </authorList>
    </citation>
    <scope>NUCLEOTIDE SEQUENCE [LARGE SCALE GENOMIC DNA]</scope>
    <source>
        <strain evidence="3 4">DSM 45037</strain>
    </source>
</reference>
<feature type="transmembrane region" description="Helical" evidence="2">
    <location>
        <begin position="265"/>
        <end position="287"/>
    </location>
</feature>
<evidence type="ECO:0000313" key="4">
    <source>
        <dbReference type="Proteomes" id="UP001205740"/>
    </source>
</evidence>
<dbReference type="PANTHER" id="PTHR40761">
    <property type="entry name" value="CONSERVED INTEGRAL MEMBRANE ALANINE VALINE AND LEUCINE RICH PROTEIN-RELATED"/>
    <property type="match status" value="1"/>
</dbReference>
<feature type="transmembrane region" description="Helical" evidence="2">
    <location>
        <begin position="237"/>
        <end position="259"/>
    </location>
</feature>
<protein>
    <recommendedName>
        <fullName evidence="5">Integral membrane protein</fullName>
    </recommendedName>
</protein>
<name>A0ABT1GYF7_9NOCA</name>
<dbReference type="PANTHER" id="PTHR40761:SF1">
    <property type="entry name" value="CONSERVED INTEGRAL MEMBRANE ALANINE VALINE AND LEUCINE RICH PROTEIN-RELATED"/>
    <property type="match status" value="1"/>
</dbReference>
<dbReference type="Proteomes" id="UP001205740">
    <property type="component" value="Unassembled WGS sequence"/>
</dbReference>
<feature type="transmembrane region" description="Helical" evidence="2">
    <location>
        <begin position="6"/>
        <end position="25"/>
    </location>
</feature>
<feature type="transmembrane region" description="Helical" evidence="2">
    <location>
        <begin position="61"/>
        <end position="81"/>
    </location>
</feature>
<keyword evidence="4" id="KW-1185">Reference proteome</keyword>
<keyword evidence="2" id="KW-0812">Transmembrane</keyword>
<proteinExistence type="predicted"/>
<comment type="caution">
    <text evidence="3">The sequence shown here is derived from an EMBL/GenBank/DDBJ whole genome shotgun (WGS) entry which is preliminary data.</text>
</comment>
<accession>A0ABT1GYF7</accession>
<sequence length="342" mass="35196">MFVIGILFASLAAIGYGLSSVLRALGARRAAVAAREKEGSRSTTAAGGPSMQSTAETLRDPAFLVGTAMVVLGFGGGAIAARLLPLFLSQTIVSANLIVTALLGTVVLGVRLHARDWIAIVAVIASLCMLGVASGRHATETAESFTFHWGLLAATLVVCAIAVLVIYRLGARGSILAGAAAGLLFGVIAIAVRILRGFDPFSPLTILSDPAAWTIAIAGAVGFYVHTVALQLGAVNGVTAVLVVGETAAPGIIGVVFLGDKAEPGLEWLAVVGFIGAVVGAVLVAYYSSDDADHFGEAPPTEGGWRRRSHTRRKADAQATSDERDRPDTARDATSREGIDHC</sequence>
<keyword evidence="2" id="KW-1133">Transmembrane helix</keyword>
<feature type="transmembrane region" description="Helical" evidence="2">
    <location>
        <begin position="174"/>
        <end position="195"/>
    </location>
</feature>
<feature type="region of interest" description="Disordered" evidence="1">
    <location>
        <begin position="297"/>
        <end position="342"/>
    </location>
</feature>
<feature type="transmembrane region" description="Helical" evidence="2">
    <location>
        <begin position="87"/>
        <end position="110"/>
    </location>
</feature>
<feature type="transmembrane region" description="Helical" evidence="2">
    <location>
        <begin position="211"/>
        <end position="230"/>
    </location>
</feature>